<keyword evidence="7" id="KW-0862">Zinc</keyword>
<dbReference type="Gene3D" id="3.60.140.10">
    <property type="entry name" value="CNF1/YfiH-like putative cysteine hydrolases"/>
    <property type="match status" value="1"/>
</dbReference>
<dbReference type="OrthoDB" id="4279at2"/>
<keyword evidence="6" id="KW-0378">Hydrolase</keyword>
<dbReference type="HOGENOM" id="CLU_065784_3_1_11"/>
<dbReference type="GO" id="GO:0005507">
    <property type="term" value="F:copper ion binding"/>
    <property type="evidence" value="ECO:0007669"/>
    <property type="project" value="TreeGrafter"/>
</dbReference>
<comment type="catalytic activity">
    <reaction evidence="1">
        <text>inosine + phosphate = alpha-D-ribose 1-phosphate + hypoxanthine</text>
        <dbReference type="Rhea" id="RHEA:27646"/>
        <dbReference type="ChEBI" id="CHEBI:17368"/>
        <dbReference type="ChEBI" id="CHEBI:17596"/>
        <dbReference type="ChEBI" id="CHEBI:43474"/>
        <dbReference type="ChEBI" id="CHEBI:57720"/>
        <dbReference type="EC" id="2.4.2.1"/>
    </reaction>
    <physiologicalReaction direction="left-to-right" evidence="1">
        <dbReference type="Rhea" id="RHEA:27647"/>
    </physiologicalReaction>
</comment>
<dbReference type="Pfam" id="PF02578">
    <property type="entry name" value="Cu-oxidase_4"/>
    <property type="match status" value="1"/>
</dbReference>
<keyword evidence="14" id="KW-1185">Reference proteome</keyword>
<dbReference type="NCBIfam" id="TIGR00726">
    <property type="entry name" value="peptidoglycan editing factor PgeF"/>
    <property type="match status" value="1"/>
</dbReference>
<dbReference type="KEGG" id="dni:HX89_05945"/>
<comment type="catalytic activity">
    <reaction evidence="9">
        <text>adenosine + H2O + H(+) = inosine + NH4(+)</text>
        <dbReference type="Rhea" id="RHEA:24408"/>
        <dbReference type="ChEBI" id="CHEBI:15377"/>
        <dbReference type="ChEBI" id="CHEBI:15378"/>
        <dbReference type="ChEBI" id="CHEBI:16335"/>
        <dbReference type="ChEBI" id="CHEBI:17596"/>
        <dbReference type="ChEBI" id="CHEBI:28938"/>
        <dbReference type="EC" id="3.5.4.4"/>
    </reaction>
    <physiologicalReaction direction="left-to-right" evidence="9">
        <dbReference type="Rhea" id="RHEA:24409"/>
    </physiologicalReaction>
</comment>
<dbReference type="InterPro" id="IPR011324">
    <property type="entry name" value="Cytotoxic_necrot_fac-like_cat"/>
</dbReference>
<evidence type="ECO:0000256" key="5">
    <source>
        <dbReference type="ARBA" id="ARBA00022723"/>
    </source>
</evidence>
<proteinExistence type="inferred from homology"/>
<protein>
    <recommendedName>
        <fullName evidence="12">Purine nucleoside phosphorylase</fullName>
    </recommendedName>
</protein>
<evidence type="ECO:0000256" key="4">
    <source>
        <dbReference type="ARBA" id="ARBA00022679"/>
    </source>
</evidence>
<evidence type="ECO:0000256" key="8">
    <source>
        <dbReference type="ARBA" id="ARBA00023008"/>
    </source>
</evidence>
<accession>A0A075JE37</accession>
<dbReference type="AlphaFoldDB" id="A0A075JE37"/>
<evidence type="ECO:0000313" key="13">
    <source>
        <dbReference type="EMBL" id="AIF40556.1"/>
    </source>
</evidence>
<comment type="catalytic activity">
    <reaction evidence="11">
        <text>S-methyl-5'-thioadenosine + phosphate = 5-(methylsulfanyl)-alpha-D-ribose 1-phosphate + adenine</text>
        <dbReference type="Rhea" id="RHEA:11852"/>
        <dbReference type="ChEBI" id="CHEBI:16708"/>
        <dbReference type="ChEBI" id="CHEBI:17509"/>
        <dbReference type="ChEBI" id="CHEBI:43474"/>
        <dbReference type="ChEBI" id="CHEBI:58533"/>
        <dbReference type="EC" id="2.4.2.28"/>
    </reaction>
    <physiologicalReaction direction="left-to-right" evidence="11">
        <dbReference type="Rhea" id="RHEA:11853"/>
    </physiologicalReaction>
</comment>
<dbReference type="eggNOG" id="COG1496">
    <property type="taxonomic scope" value="Bacteria"/>
</dbReference>
<gene>
    <name evidence="13" type="ORF">HX89_05945</name>
</gene>
<dbReference type="GO" id="GO:0017061">
    <property type="term" value="F:S-methyl-5-thioadenosine phosphorylase activity"/>
    <property type="evidence" value="ECO:0007669"/>
    <property type="project" value="UniProtKB-EC"/>
</dbReference>
<dbReference type="GO" id="GO:0016787">
    <property type="term" value="F:hydrolase activity"/>
    <property type="evidence" value="ECO:0007669"/>
    <property type="project" value="UniProtKB-KW"/>
</dbReference>
<keyword evidence="5" id="KW-0479">Metal-binding</keyword>
<keyword evidence="4" id="KW-0808">Transferase</keyword>
<dbReference type="RefSeq" id="WP_038567745.1">
    <property type="nucleotide sequence ID" value="NZ_CP008889.1"/>
</dbReference>
<comment type="catalytic activity">
    <reaction evidence="10">
        <text>adenosine + phosphate = alpha-D-ribose 1-phosphate + adenine</text>
        <dbReference type="Rhea" id="RHEA:27642"/>
        <dbReference type="ChEBI" id="CHEBI:16335"/>
        <dbReference type="ChEBI" id="CHEBI:16708"/>
        <dbReference type="ChEBI" id="CHEBI:43474"/>
        <dbReference type="ChEBI" id="CHEBI:57720"/>
        <dbReference type="EC" id="2.4.2.1"/>
    </reaction>
    <physiologicalReaction direction="left-to-right" evidence="10">
        <dbReference type="Rhea" id="RHEA:27643"/>
    </physiologicalReaction>
</comment>
<name>A0A075JE37_9MICO</name>
<reference evidence="13 14" key="1">
    <citation type="submission" date="2014-07" db="EMBL/GenBank/DDBJ databases">
        <title>Genome Sequencing of Dermacoccus nishinomiyaensis.</title>
        <authorList>
            <person name="Hong K.W."/>
            <person name="Chan K.G."/>
        </authorList>
    </citation>
    <scope>NUCLEOTIDE SEQUENCE [LARGE SCALE GENOMIC DNA]</scope>
    <source>
        <strain evidence="13 14">M25</strain>
    </source>
</reference>
<evidence type="ECO:0000256" key="7">
    <source>
        <dbReference type="ARBA" id="ARBA00022833"/>
    </source>
</evidence>
<dbReference type="Proteomes" id="UP000027986">
    <property type="component" value="Chromosome"/>
</dbReference>
<evidence type="ECO:0000256" key="9">
    <source>
        <dbReference type="ARBA" id="ARBA00047989"/>
    </source>
</evidence>
<dbReference type="EMBL" id="CP008889">
    <property type="protein sequence ID" value="AIF40556.1"/>
    <property type="molecule type" value="Genomic_DNA"/>
</dbReference>
<dbReference type="SUPFAM" id="SSF64438">
    <property type="entry name" value="CNF1/YfiH-like putative cysteine hydrolases"/>
    <property type="match status" value="1"/>
</dbReference>
<dbReference type="GeneID" id="41840718"/>
<sequence>MFFWHGRRESPSGSLERCFTDSLDGVSEAPFSALNLGLHVGDDERAVRANRERVSAQLGGVPIAWMDQVHGASVAEVTLDDVASGQAGPSADAMVSRDSGLALGVMVADCTPVLLSDDAAGVIGVAHAGRPGMLAGVVPAALEAMRHLGARDISAVLGPSICGRCYEVPREMHDAARQAHPASAAITWRGTPAIDVAAGVASQLADAGVPLEWVPGCTREEPRLYSYRRDGATGRFAGLIVRKAAVS</sequence>
<evidence type="ECO:0000256" key="3">
    <source>
        <dbReference type="ARBA" id="ARBA00007353"/>
    </source>
</evidence>
<dbReference type="PANTHER" id="PTHR30616">
    <property type="entry name" value="UNCHARACTERIZED PROTEIN YFIH"/>
    <property type="match status" value="1"/>
</dbReference>
<evidence type="ECO:0000256" key="10">
    <source>
        <dbReference type="ARBA" id="ARBA00048968"/>
    </source>
</evidence>
<dbReference type="PANTHER" id="PTHR30616:SF2">
    <property type="entry name" value="PURINE NUCLEOSIDE PHOSPHORYLASE LACC1"/>
    <property type="match status" value="1"/>
</dbReference>
<evidence type="ECO:0000256" key="1">
    <source>
        <dbReference type="ARBA" id="ARBA00000553"/>
    </source>
</evidence>
<comment type="similarity">
    <text evidence="3 12">Belongs to the purine nucleoside phosphorylase YfiH/LACC1 family.</text>
</comment>
<dbReference type="InterPro" id="IPR003730">
    <property type="entry name" value="Cu_polyphenol_OxRdtase"/>
</dbReference>
<evidence type="ECO:0000256" key="6">
    <source>
        <dbReference type="ARBA" id="ARBA00022801"/>
    </source>
</evidence>
<organism evidence="13 14">
    <name type="scientific">Dermacoccus nishinomiyaensis</name>
    <dbReference type="NCBI Taxonomy" id="1274"/>
    <lineage>
        <taxon>Bacteria</taxon>
        <taxon>Bacillati</taxon>
        <taxon>Actinomycetota</taxon>
        <taxon>Actinomycetes</taxon>
        <taxon>Micrococcales</taxon>
        <taxon>Dermacoccaceae</taxon>
        <taxon>Dermacoccus</taxon>
    </lineage>
</organism>
<dbReference type="CDD" id="cd16833">
    <property type="entry name" value="YfiH"/>
    <property type="match status" value="1"/>
</dbReference>
<dbReference type="InterPro" id="IPR038371">
    <property type="entry name" value="Cu_polyphenol_OxRdtase_sf"/>
</dbReference>
<evidence type="ECO:0000313" key="14">
    <source>
        <dbReference type="Proteomes" id="UP000027986"/>
    </source>
</evidence>
<keyword evidence="8" id="KW-0186">Copper</keyword>
<comment type="function">
    <text evidence="2">Purine nucleoside enzyme that catalyzes the phosphorolysis of adenosine and inosine nucleosides, yielding D-ribose 1-phosphate and the respective free bases, adenine and hypoxanthine. Also catalyzes the phosphorolysis of S-methyl-5'-thioadenosine into adenine and S-methyl-5-thio-alpha-D-ribose 1-phosphate. Also has adenosine deaminase activity.</text>
</comment>
<evidence type="ECO:0000256" key="12">
    <source>
        <dbReference type="RuleBase" id="RU361274"/>
    </source>
</evidence>
<evidence type="ECO:0000256" key="2">
    <source>
        <dbReference type="ARBA" id="ARBA00003215"/>
    </source>
</evidence>
<evidence type="ECO:0000256" key="11">
    <source>
        <dbReference type="ARBA" id="ARBA00049893"/>
    </source>
</evidence>